<reference evidence="1 2" key="1">
    <citation type="journal article" date="2016" name="Nat. Commun.">
        <title>Ectomycorrhizal ecology is imprinted in the genome of the dominant symbiotic fungus Cenococcum geophilum.</title>
        <authorList>
            <consortium name="DOE Joint Genome Institute"/>
            <person name="Peter M."/>
            <person name="Kohler A."/>
            <person name="Ohm R.A."/>
            <person name="Kuo A."/>
            <person name="Krutzmann J."/>
            <person name="Morin E."/>
            <person name="Arend M."/>
            <person name="Barry K.W."/>
            <person name="Binder M."/>
            <person name="Choi C."/>
            <person name="Clum A."/>
            <person name="Copeland A."/>
            <person name="Grisel N."/>
            <person name="Haridas S."/>
            <person name="Kipfer T."/>
            <person name="LaButti K."/>
            <person name="Lindquist E."/>
            <person name="Lipzen A."/>
            <person name="Maire R."/>
            <person name="Meier B."/>
            <person name="Mihaltcheva S."/>
            <person name="Molinier V."/>
            <person name="Murat C."/>
            <person name="Poggeler S."/>
            <person name="Quandt C.A."/>
            <person name="Sperisen C."/>
            <person name="Tritt A."/>
            <person name="Tisserant E."/>
            <person name="Crous P.W."/>
            <person name="Henrissat B."/>
            <person name="Nehls U."/>
            <person name="Egli S."/>
            <person name="Spatafora J.W."/>
            <person name="Grigoriev I.V."/>
            <person name="Martin F.M."/>
        </authorList>
    </citation>
    <scope>NUCLEOTIDE SEQUENCE [LARGE SCALE GENOMIC DNA]</scope>
    <source>
        <strain evidence="1 2">CBS 459.81</strain>
    </source>
</reference>
<accession>A0A8E2DVU9</accession>
<dbReference type="AlphaFoldDB" id="A0A8E2DVU9"/>
<sequence length="62" mass="6773">IHNFNKKGVILGLAASAQVIISKKNSRERLKNRTILQPGSQELVSIIETISADGSFLPPFLI</sequence>
<proteinExistence type="predicted"/>
<feature type="non-terminal residue" evidence="1">
    <location>
        <position position="1"/>
    </location>
</feature>
<evidence type="ECO:0000313" key="1">
    <source>
        <dbReference type="EMBL" id="OCK72711.1"/>
    </source>
</evidence>
<organism evidence="1 2">
    <name type="scientific">Lepidopterella palustris CBS 459.81</name>
    <dbReference type="NCBI Taxonomy" id="1314670"/>
    <lineage>
        <taxon>Eukaryota</taxon>
        <taxon>Fungi</taxon>
        <taxon>Dikarya</taxon>
        <taxon>Ascomycota</taxon>
        <taxon>Pezizomycotina</taxon>
        <taxon>Dothideomycetes</taxon>
        <taxon>Pleosporomycetidae</taxon>
        <taxon>Mytilinidiales</taxon>
        <taxon>Argynnaceae</taxon>
        <taxon>Lepidopterella</taxon>
    </lineage>
</organism>
<gene>
    <name evidence="1" type="ORF">K432DRAFT_315561</name>
</gene>
<name>A0A8E2DVU9_9PEZI</name>
<keyword evidence="2" id="KW-1185">Reference proteome</keyword>
<dbReference type="Proteomes" id="UP000250266">
    <property type="component" value="Unassembled WGS sequence"/>
</dbReference>
<protein>
    <submittedName>
        <fullName evidence="1">Uncharacterized protein</fullName>
    </submittedName>
</protein>
<evidence type="ECO:0000313" key="2">
    <source>
        <dbReference type="Proteomes" id="UP000250266"/>
    </source>
</evidence>
<dbReference type="OrthoDB" id="3940997at2759"/>
<dbReference type="EMBL" id="KV747152">
    <property type="protein sequence ID" value="OCK72711.1"/>
    <property type="molecule type" value="Genomic_DNA"/>
</dbReference>